<evidence type="ECO:0000256" key="3">
    <source>
        <dbReference type="PROSITE-ProRule" id="PRU00339"/>
    </source>
</evidence>
<feature type="repeat" description="TPR" evidence="3">
    <location>
        <begin position="660"/>
        <end position="693"/>
    </location>
</feature>
<keyword evidence="1" id="KW-0677">Repeat</keyword>
<dbReference type="Pfam" id="PF00515">
    <property type="entry name" value="TPR_1"/>
    <property type="match status" value="3"/>
</dbReference>
<dbReference type="InterPro" id="IPR019734">
    <property type="entry name" value="TPR_rpt"/>
</dbReference>
<comment type="caution">
    <text evidence="4">The sequence shown here is derived from an EMBL/GenBank/DDBJ whole genome shotgun (WGS) entry which is preliminary data.</text>
</comment>
<feature type="repeat" description="TPR" evidence="3">
    <location>
        <begin position="524"/>
        <end position="557"/>
    </location>
</feature>
<evidence type="ECO:0000313" key="5">
    <source>
        <dbReference type="Proteomes" id="UP001179181"/>
    </source>
</evidence>
<dbReference type="SMART" id="SM00028">
    <property type="entry name" value="TPR"/>
    <property type="match status" value="15"/>
</dbReference>
<accession>A0ABX0UUW9</accession>
<dbReference type="Pfam" id="PF13181">
    <property type="entry name" value="TPR_8"/>
    <property type="match status" value="3"/>
</dbReference>
<evidence type="ECO:0000313" key="4">
    <source>
        <dbReference type="EMBL" id="NIJ55435.1"/>
    </source>
</evidence>
<sequence>MFENVDMRLTADLLETIREQLDLSKPYVAWDFINIDGKKFDSDLSLKALIQLRESYYALLFQQQLASLDQLFDTNKDEARKLWYKFYVDAAIYFRDEFIYLLCVKRNTWDKGAADNYIKIATYIRENRWPDCVPFYNEIAENSEVPAEIRAQSQIVMAQIIIYYYPETSLVSGFLESAAKHLPHTVEIKRAEAEHLIKKGSYQEAQDLLVQTIASKPADYSSISLMGDCFFVENKLESAEFWYNEATRVNFLQHHSYKRLLNLYCLDTWIKDKEPLILTLLEKIESRPEVFLSEHPLIPIDRVAGSFENLVIYDSYRELGLAWLVVKEWDKAEFWLTKAIKLQPLIAPAYLNIASLYKENGQNERELSNLLKALQVDPENFDAHMALADYYDRSNRKMEALDHYEKSISIRPHWADWVYNFIGNVYFSIDNFEKSEHFYQKALDLNGNQPVYRENLAGAIEAHADALTTKLQFDEAQSLYLRAVQIDDGADRWNAFGTFYMKKEDWHQALECFSKAIDLEPDRPDIYENIGDAYQNLDRLEDAERSFLKALEIAPTDDIYANRLGVFYYETKNYKNAEQYYREALAKNPSSPVYLQNICLTFVELNELDQAEPFCLGLIEKEPSNGYALNLLGTIYYHQKKYDASINCFIKAIDVDPSNIIYYENLSSSYRETNQFLLAIGALEKAHQLDPGNDVILNNIGVLYFSNGDFGTSIEFYFKALLIKPSTSLYLKNIAASYDLLNEFDKAVEYYQKALEFDPDNAPLLNAIGLMLYYKRDYGQAITFYSKALGLDSNNGTFQSNLALALNGNGQVSEAIEAYREAIKLKPDYYLNWNDLGILLYQIRNFNEAIECYNQAILLSPTDAVLYVNLSLALYESDKAAEALNVLSHPQLDNETESRVESLLKQAIPALF</sequence>
<dbReference type="PANTHER" id="PTHR12558:SF13">
    <property type="entry name" value="CELL DIVISION CYCLE PROTEIN 27 HOMOLOG"/>
    <property type="match status" value="1"/>
</dbReference>
<keyword evidence="5" id="KW-1185">Reference proteome</keyword>
<feature type="repeat" description="TPR" evidence="3">
    <location>
        <begin position="728"/>
        <end position="761"/>
    </location>
</feature>
<dbReference type="EMBL" id="JAASQJ010000005">
    <property type="protein sequence ID" value="NIJ55435.1"/>
    <property type="molecule type" value="Genomic_DNA"/>
</dbReference>
<dbReference type="Proteomes" id="UP001179181">
    <property type="component" value="Unassembled WGS sequence"/>
</dbReference>
<dbReference type="Gene3D" id="1.25.40.10">
    <property type="entry name" value="Tetratricopeptide repeat domain"/>
    <property type="match status" value="5"/>
</dbReference>
<dbReference type="Pfam" id="PF07719">
    <property type="entry name" value="TPR_2"/>
    <property type="match status" value="1"/>
</dbReference>
<dbReference type="InterPro" id="IPR011990">
    <property type="entry name" value="TPR-like_helical_dom_sf"/>
</dbReference>
<organism evidence="4 5">
    <name type="scientific">Dyadobacter arcticus</name>
    <dbReference type="NCBI Taxonomy" id="1078754"/>
    <lineage>
        <taxon>Bacteria</taxon>
        <taxon>Pseudomonadati</taxon>
        <taxon>Bacteroidota</taxon>
        <taxon>Cytophagia</taxon>
        <taxon>Cytophagales</taxon>
        <taxon>Spirosomataceae</taxon>
        <taxon>Dyadobacter</taxon>
    </lineage>
</organism>
<feature type="repeat" description="TPR" evidence="3">
    <location>
        <begin position="381"/>
        <end position="414"/>
    </location>
</feature>
<name>A0ABX0UUW9_9BACT</name>
<dbReference type="PROSITE" id="PS50005">
    <property type="entry name" value="TPR"/>
    <property type="match status" value="14"/>
</dbReference>
<evidence type="ECO:0000256" key="2">
    <source>
        <dbReference type="ARBA" id="ARBA00022803"/>
    </source>
</evidence>
<feature type="repeat" description="TPR" evidence="3">
    <location>
        <begin position="796"/>
        <end position="829"/>
    </location>
</feature>
<dbReference type="SUPFAM" id="SSF48452">
    <property type="entry name" value="TPR-like"/>
    <property type="match status" value="4"/>
</dbReference>
<feature type="repeat" description="TPR" evidence="3">
    <location>
        <begin position="490"/>
        <end position="523"/>
    </location>
</feature>
<feature type="repeat" description="TPR" evidence="3">
    <location>
        <begin position="626"/>
        <end position="659"/>
    </location>
</feature>
<feature type="repeat" description="TPR" evidence="3">
    <location>
        <begin position="830"/>
        <end position="863"/>
    </location>
</feature>
<dbReference type="PANTHER" id="PTHR12558">
    <property type="entry name" value="CELL DIVISION CYCLE 16,23,27"/>
    <property type="match status" value="1"/>
</dbReference>
<proteinExistence type="predicted"/>
<dbReference type="InterPro" id="IPR013105">
    <property type="entry name" value="TPR_2"/>
</dbReference>
<feature type="repeat" description="TPR" evidence="3">
    <location>
        <begin position="558"/>
        <end position="591"/>
    </location>
</feature>
<keyword evidence="2 3" id="KW-0802">TPR repeat</keyword>
<protein>
    <submittedName>
        <fullName evidence="4">Tetratricopeptide (TPR) repeat protein</fullName>
    </submittedName>
</protein>
<feature type="repeat" description="TPR" evidence="3">
    <location>
        <begin position="694"/>
        <end position="727"/>
    </location>
</feature>
<feature type="repeat" description="TPR" evidence="3">
    <location>
        <begin position="313"/>
        <end position="346"/>
    </location>
</feature>
<dbReference type="Pfam" id="PF13432">
    <property type="entry name" value="TPR_16"/>
    <property type="match status" value="1"/>
</dbReference>
<dbReference type="PROSITE" id="PS50293">
    <property type="entry name" value="TPR_REGION"/>
    <property type="match status" value="3"/>
</dbReference>
<feature type="repeat" description="TPR" evidence="3">
    <location>
        <begin position="347"/>
        <end position="380"/>
    </location>
</feature>
<reference evidence="4 5" key="1">
    <citation type="submission" date="2020-03" db="EMBL/GenBank/DDBJ databases">
        <title>Genomic Encyclopedia of Type Strains, Phase IV (KMG-IV): sequencing the most valuable type-strain genomes for metagenomic binning, comparative biology and taxonomic classification.</title>
        <authorList>
            <person name="Goeker M."/>
        </authorList>
    </citation>
    <scope>NUCLEOTIDE SEQUENCE [LARGE SCALE GENOMIC DNA]</scope>
    <source>
        <strain evidence="4 5">DSM 102865</strain>
    </source>
</reference>
<feature type="repeat" description="TPR" evidence="3">
    <location>
        <begin position="416"/>
        <end position="449"/>
    </location>
</feature>
<feature type="repeat" description="TPR" evidence="3">
    <location>
        <begin position="762"/>
        <end position="795"/>
    </location>
</feature>
<dbReference type="RefSeq" id="WP_208408402.1">
    <property type="nucleotide sequence ID" value="NZ_JAASQJ010000005.1"/>
</dbReference>
<evidence type="ECO:0000256" key="1">
    <source>
        <dbReference type="ARBA" id="ARBA00022737"/>
    </source>
</evidence>
<gene>
    <name evidence="4" type="ORF">FHS68_004624</name>
</gene>
<dbReference type="Pfam" id="PF13414">
    <property type="entry name" value="TPR_11"/>
    <property type="match status" value="1"/>
</dbReference>